<comment type="caution">
    <text evidence="1">The sequence shown here is derived from an EMBL/GenBank/DDBJ whole genome shotgun (WGS) entry which is preliminary data.</text>
</comment>
<proteinExistence type="predicted"/>
<evidence type="ECO:0000313" key="2">
    <source>
        <dbReference type="Proteomes" id="UP000652761"/>
    </source>
</evidence>
<keyword evidence="2" id="KW-1185">Reference proteome</keyword>
<evidence type="ECO:0000313" key="1">
    <source>
        <dbReference type="EMBL" id="MQL87077.1"/>
    </source>
</evidence>
<reference evidence="1" key="1">
    <citation type="submission" date="2017-07" db="EMBL/GenBank/DDBJ databases">
        <title>Taro Niue Genome Assembly and Annotation.</title>
        <authorList>
            <person name="Atibalentja N."/>
            <person name="Keating K."/>
            <person name="Fields C.J."/>
        </authorList>
    </citation>
    <scope>NUCLEOTIDE SEQUENCE</scope>
    <source>
        <strain evidence="1">Niue_2</strain>
        <tissue evidence="1">Leaf</tissue>
    </source>
</reference>
<dbReference type="EMBL" id="NMUH01000951">
    <property type="protein sequence ID" value="MQL87077.1"/>
    <property type="molecule type" value="Genomic_DNA"/>
</dbReference>
<name>A0A843UXA0_COLES</name>
<gene>
    <name evidence="1" type="ORF">Taro_019615</name>
</gene>
<sequence length="146" mass="16791">MDCGLAEACRHFRRECHQEFLKIDNTLQCMLDILNKPRIQEEHYEATPTLIEEYYAEVESERSAINDNPFVAKDEPAAEEVVGDMVEESKDVLVTPILHDSWDHSLIIEAGFDLLSDQLFEISISLCRHFPTVDTLCKALEFCPFI</sequence>
<organism evidence="1 2">
    <name type="scientific">Colocasia esculenta</name>
    <name type="common">Wild taro</name>
    <name type="synonym">Arum esculentum</name>
    <dbReference type="NCBI Taxonomy" id="4460"/>
    <lineage>
        <taxon>Eukaryota</taxon>
        <taxon>Viridiplantae</taxon>
        <taxon>Streptophyta</taxon>
        <taxon>Embryophyta</taxon>
        <taxon>Tracheophyta</taxon>
        <taxon>Spermatophyta</taxon>
        <taxon>Magnoliopsida</taxon>
        <taxon>Liliopsida</taxon>
        <taxon>Araceae</taxon>
        <taxon>Aroideae</taxon>
        <taxon>Colocasieae</taxon>
        <taxon>Colocasia</taxon>
    </lineage>
</organism>
<dbReference type="Proteomes" id="UP000652761">
    <property type="component" value="Unassembled WGS sequence"/>
</dbReference>
<protein>
    <submittedName>
        <fullName evidence="1">Uncharacterized protein</fullName>
    </submittedName>
</protein>
<dbReference type="AlphaFoldDB" id="A0A843UXA0"/>
<accession>A0A843UXA0</accession>